<reference evidence="2" key="1">
    <citation type="submission" date="2018-12" db="EMBL/GenBank/DDBJ databases">
        <title>Tengunoibacter tsumagoiensis gen. nov., sp. nov., Dictyobacter kobayashii sp. nov., D. alpinus sp. nov., and D. joshuensis sp. nov. and description of Dictyobacteraceae fam. nov. within the order Ktedonobacterales isolated from Tengu-no-mugimeshi.</title>
        <authorList>
            <person name="Wang C.M."/>
            <person name="Zheng Y."/>
            <person name="Sakai Y."/>
            <person name="Toyoda A."/>
            <person name="Minakuchi Y."/>
            <person name="Abe K."/>
            <person name="Yokota A."/>
            <person name="Yabe S."/>
        </authorList>
    </citation>
    <scope>NUCLEOTIDE SEQUENCE [LARGE SCALE GENOMIC DNA]</scope>
    <source>
        <strain evidence="2">Uno16</strain>
    </source>
</reference>
<dbReference type="RefSeq" id="WP_126630582.1">
    <property type="nucleotide sequence ID" value="NZ_BIFT01000002.1"/>
</dbReference>
<dbReference type="EMBL" id="BIFT01000002">
    <property type="protein sequence ID" value="GCE30500.1"/>
    <property type="molecule type" value="Genomic_DNA"/>
</dbReference>
<proteinExistence type="predicted"/>
<gene>
    <name evidence="1" type="ORF">KDA_59840</name>
</gene>
<name>A0A402BGV0_9CHLR</name>
<protein>
    <submittedName>
        <fullName evidence="1">Uncharacterized protein</fullName>
    </submittedName>
</protein>
<sequence length="64" mass="7367">MANHDPYMLCGVMKDMCKTEKREINKKWLRASPYLVRKLKITAIMEMLAAILQKTISSTPLAQI</sequence>
<evidence type="ECO:0000313" key="1">
    <source>
        <dbReference type="EMBL" id="GCE30500.1"/>
    </source>
</evidence>
<dbReference type="Proteomes" id="UP000287171">
    <property type="component" value="Unassembled WGS sequence"/>
</dbReference>
<keyword evidence="2" id="KW-1185">Reference proteome</keyword>
<comment type="caution">
    <text evidence="1">The sequence shown here is derived from an EMBL/GenBank/DDBJ whole genome shotgun (WGS) entry which is preliminary data.</text>
</comment>
<accession>A0A402BGV0</accession>
<organism evidence="1 2">
    <name type="scientific">Dictyobacter alpinus</name>
    <dbReference type="NCBI Taxonomy" id="2014873"/>
    <lineage>
        <taxon>Bacteria</taxon>
        <taxon>Bacillati</taxon>
        <taxon>Chloroflexota</taxon>
        <taxon>Ktedonobacteria</taxon>
        <taxon>Ktedonobacterales</taxon>
        <taxon>Dictyobacteraceae</taxon>
        <taxon>Dictyobacter</taxon>
    </lineage>
</organism>
<evidence type="ECO:0000313" key="2">
    <source>
        <dbReference type="Proteomes" id="UP000287171"/>
    </source>
</evidence>
<dbReference type="AlphaFoldDB" id="A0A402BGV0"/>